<name>A0A401YLI7_9ACTN</name>
<comment type="caution">
    <text evidence="3">The sequence shown here is derived from an EMBL/GenBank/DDBJ whole genome shotgun (WGS) entry which is preliminary data.</text>
</comment>
<gene>
    <name evidence="3" type="ORF">EHYA_03121</name>
</gene>
<evidence type="ECO:0000256" key="1">
    <source>
        <dbReference type="PROSITE-ProRule" id="PRU00325"/>
    </source>
</evidence>
<reference evidence="3 4" key="1">
    <citation type="submission" date="2018-12" db="EMBL/GenBank/DDBJ databases">
        <title>Draft genome sequence of Embleya hyalina NBRC 13850T.</title>
        <authorList>
            <person name="Komaki H."/>
            <person name="Hosoyama A."/>
            <person name="Kimura A."/>
            <person name="Ichikawa N."/>
            <person name="Tamura T."/>
        </authorList>
    </citation>
    <scope>NUCLEOTIDE SEQUENCE [LARGE SCALE GENOMIC DNA]</scope>
    <source>
        <strain evidence="3 4">NBRC 13850</strain>
    </source>
</reference>
<dbReference type="AlphaFoldDB" id="A0A401YLI7"/>
<proteinExistence type="predicted"/>
<dbReference type="Pfam" id="PF04434">
    <property type="entry name" value="SWIM"/>
    <property type="match status" value="1"/>
</dbReference>
<organism evidence="3 4">
    <name type="scientific">Embleya hyalina</name>
    <dbReference type="NCBI Taxonomy" id="516124"/>
    <lineage>
        <taxon>Bacteria</taxon>
        <taxon>Bacillati</taxon>
        <taxon>Actinomycetota</taxon>
        <taxon>Actinomycetes</taxon>
        <taxon>Kitasatosporales</taxon>
        <taxon>Streptomycetaceae</taxon>
        <taxon>Embleya</taxon>
    </lineage>
</organism>
<evidence type="ECO:0000259" key="2">
    <source>
        <dbReference type="PROSITE" id="PS50966"/>
    </source>
</evidence>
<dbReference type="PROSITE" id="PS50966">
    <property type="entry name" value="ZF_SWIM"/>
    <property type="match status" value="1"/>
</dbReference>
<keyword evidence="1" id="KW-0479">Metal-binding</keyword>
<protein>
    <recommendedName>
        <fullName evidence="2">SWIM-type domain-containing protein</fullName>
    </recommendedName>
</protein>
<dbReference type="Proteomes" id="UP000286931">
    <property type="component" value="Unassembled WGS sequence"/>
</dbReference>
<keyword evidence="1" id="KW-0863">Zinc-finger</keyword>
<dbReference type="InterPro" id="IPR007527">
    <property type="entry name" value="Znf_SWIM"/>
</dbReference>
<evidence type="ECO:0000313" key="3">
    <source>
        <dbReference type="EMBL" id="GCD95447.1"/>
    </source>
</evidence>
<dbReference type="GO" id="GO:0008270">
    <property type="term" value="F:zinc ion binding"/>
    <property type="evidence" value="ECO:0007669"/>
    <property type="project" value="UniProtKB-KW"/>
</dbReference>
<accession>A0A401YLI7</accession>
<evidence type="ECO:0000313" key="4">
    <source>
        <dbReference type="Proteomes" id="UP000286931"/>
    </source>
</evidence>
<sequence length="448" mass="47135">MSVRARTVAVMQQRWTAERVLALAPDAAARTAGSALARPESWSATGASAIAGGPIWGSGGGATAYRTVVDPAGPTGRCSCPGPGFPCAHALGLLLLWANDPAAVPVGATVPDWVDAPAAGRRARAGLADPAAARRRAERRAAEVAEGTERLRRWLADRVHQGLVGTEREGYAMWDGIAERMVDAKAPGLAARLRAAGAIPASGAEGWPGRLLEDYAELWLLLRAHEHADDLDPSLVAGLRARIGWTVDAEDVLRAARAEGTAVHDRWLVLGSRDSVDGGLTERRIWLRGIGSGRPALVLAFGPQGRAPRLALPVGRTIEADAAFHDDAVPLRVALGERTGEPAAGAEPAGVGPEEATLAYAEALRREPWLEAWPVVLADVVAVPEPMGWRIAGADGFWLPVDRARTGEQALWRLSAMSGGTGLTVFGEYGARGFVPVTAWHEGRAVPL</sequence>
<dbReference type="EMBL" id="BIFH01000017">
    <property type="protein sequence ID" value="GCD95447.1"/>
    <property type="molecule type" value="Genomic_DNA"/>
</dbReference>
<keyword evidence="1" id="KW-0862">Zinc</keyword>
<feature type="domain" description="SWIM-type" evidence="2">
    <location>
        <begin position="65"/>
        <end position="98"/>
    </location>
</feature>
<keyword evidence="4" id="KW-1185">Reference proteome</keyword>